<dbReference type="EMBL" id="ML986580">
    <property type="protein sequence ID" value="KAF2270207.1"/>
    <property type="molecule type" value="Genomic_DNA"/>
</dbReference>
<evidence type="ECO:0000313" key="3">
    <source>
        <dbReference type="Proteomes" id="UP000800093"/>
    </source>
</evidence>
<evidence type="ECO:0000256" key="1">
    <source>
        <dbReference type="SAM" id="MobiDB-lite"/>
    </source>
</evidence>
<keyword evidence="3" id="KW-1185">Reference proteome</keyword>
<feature type="region of interest" description="Disordered" evidence="1">
    <location>
        <begin position="865"/>
        <end position="884"/>
    </location>
</feature>
<name>A0A9P4NBI0_9PLEO</name>
<dbReference type="OrthoDB" id="3944206at2759"/>
<accession>A0A9P4NBI0</accession>
<feature type="region of interest" description="Disordered" evidence="1">
    <location>
        <begin position="648"/>
        <end position="674"/>
    </location>
</feature>
<feature type="compositionally biased region" description="Pro residues" evidence="1">
    <location>
        <begin position="1143"/>
        <end position="1157"/>
    </location>
</feature>
<evidence type="ECO:0000313" key="2">
    <source>
        <dbReference type="EMBL" id="KAF2270207.1"/>
    </source>
</evidence>
<feature type="region of interest" description="Disordered" evidence="1">
    <location>
        <begin position="1038"/>
        <end position="1075"/>
    </location>
</feature>
<protein>
    <submittedName>
        <fullName evidence="2">Uncharacterized protein</fullName>
    </submittedName>
</protein>
<feature type="region of interest" description="Disordered" evidence="1">
    <location>
        <begin position="1124"/>
        <end position="1332"/>
    </location>
</feature>
<feature type="compositionally biased region" description="Basic and acidic residues" evidence="1">
    <location>
        <begin position="1275"/>
        <end position="1284"/>
    </location>
</feature>
<feature type="compositionally biased region" description="Polar residues" evidence="1">
    <location>
        <begin position="1038"/>
        <end position="1049"/>
    </location>
</feature>
<feature type="region of interest" description="Disordered" evidence="1">
    <location>
        <begin position="1089"/>
        <end position="1110"/>
    </location>
</feature>
<reference evidence="3" key="1">
    <citation type="journal article" date="2020" name="Stud. Mycol.">
        <title>101 Dothideomycetes genomes: A test case for predicting lifestyles and emergence of pathogens.</title>
        <authorList>
            <person name="Haridas S."/>
            <person name="Albert R."/>
            <person name="Binder M."/>
            <person name="Bloem J."/>
            <person name="LaButti K."/>
            <person name="Salamov A."/>
            <person name="Andreopoulos B."/>
            <person name="Baker S."/>
            <person name="Barry K."/>
            <person name="Bills G."/>
            <person name="Bluhm B."/>
            <person name="Cannon C."/>
            <person name="Castanera R."/>
            <person name="Culley D."/>
            <person name="Daum C."/>
            <person name="Ezra D."/>
            <person name="Gonzalez J."/>
            <person name="Henrissat B."/>
            <person name="Kuo A."/>
            <person name="Liang C."/>
            <person name="Lipzen A."/>
            <person name="Lutzoni F."/>
            <person name="Magnuson J."/>
            <person name="Mondo S."/>
            <person name="Nolan M."/>
            <person name="Ohm R."/>
            <person name="Pangilinan J."/>
            <person name="Park H.-J."/>
            <person name="Ramirez L."/>
            <person name="Alfaro M."/>
            <person name="Sun H."/>
            <person name="Tritt A."/>
            <person name="Yoshinaga Y."/>
            <person name="Zwiers L.-H."/>
            <person name="Turgeon B."/>
            <person name="Goodwin S."/>
            <person name="Spatafora J."/>
            <person name="Crous P."/>
            <person name="Grigoriev I."/>
        </authorList>
    </citation>
    <scope>NUCLEOTIDE SEQUENCE [LARGE SCALE GENOMIC DNA]</scope>
    <source>
        <strain evidence="3">CBS 304.66</strain>
    </source>
</reference>
<feature type="compositionally biased region" description="Acidic residues" evidence="1">
    <location>
        <begin position="1207"/>
        <end position="1218"/>
    </location>
</feature>
<proteinExistence type="predicted"/>
<gene>
    <name evidence="2" type="ORF">CC78DRAFT_611865</name>
</gene>
<organism evidence="2 3">
    <name type="scientific">Lojkania enalia</name>
    <dbReference type="NCBI Taxonomy" id="147567"/>
    <lineage>
        <taxon>Eukaryota</taxon>
        <taxon>Fungi</taxon>
        <taxon>Dikarya</taxon>
        <taxon>Ascomycota</taxon>
        <taxon>Pezizomycotina</taxon>
        <taxon>Dothideomycetes</taxon>
        <taxon>Pleosporomycetidae</taxon>
        <taxon>Pleosporales</taxon>
        <taxon>Pleosporales incertae sedis</taxon>
        <taxon>Lojkania</taxon>
    </lineage>
</organism>
<sequence length="1332" mass="151945">MTESGAIACPVAGKSMGRKSRSIIPIDDLPSRIVPSQGEPKYKPKSEIFNRLTREAAAAYKIASGSKEEARQAHVEENAYAEPFTYWDWHGLSKKESAGSQECFSFWEGDGDLKKRRLLWERERGCKARGKWHGYPSEKERWNAFRAAIDATPANQAYVKSIAVSHWMTLDDIKWIADSFPNLTRLDLSHLQHCIGFENRMPDWKLMARTLEESKHQVLKRLNWLACSSLQTLSIRGEYNLGHDLYCDLHKSVCGLILGLSENLPETVRHIEARMSLPLLRFTLEELQNRTSVKTVGLDLGAWIQMYPLRIRDNVSDPDKKSRETQSAYSASYYQSTAGFRLGPRSPTKSQPRHPGCSIDTSSNHEYIEYLLQQSRADTLGQMLGNLYDARPSRKLKVKIVPITPEPQVGSTDPIHPLAFIQSPHEIASSIWEVGSQTSSLSRNLKEVYDWLSEEFSWRPIFDWDWLMLPEEMESTLDTAYSRELLENEQYLARIENQFQCLREAHIPVHLLIGRRDLHGSSLYWGWPYNEGKWKQWLNKRFDTNLSLIAGQIDSLSIFYDLRNPLSKERLEEIDQVQSYERPPATCPFAHCPWLNKGDDCPFVLQRLPQKHPKRTYSYATQQKMANKHILRPRDGIPKSYKGLANACSASSPHVGENANDHPSDDSDSGDAGPVDYAKLQHLARRAAYTREAVGWQRFWAEYALKLTRLTCLRVRMPRCFDKIGSWRLANLLNTNFGWEMLMYTDERQHIQTQEDLVRFISHAKPEEFEHEPEDKVWPAGRFVRRSWIWPKRRVVFHDHGVKENGKRNVEMFSEAVPEWGDRIFTQKDYMDTEAGENIEVKKARLAAELAAVREKQLEDKLHVARQQHKVQMEREKERSGQSIEFEQPTPEELDGQIARVKEDIADLEQREDDYQPSILTNTPDPFIVSLHEKRKEKETALQWLQYRLHEIRCSSGQVASPIERESLADELSEFLHARVTGGLPAEAEPAVNLEAQPAAEHPLTRIIREEAGQNLQFELGQIYPKFAIPIESFSTPSGLDQSIISPSASAEKRKRGDGEDDGVSAARTKMSRSSTIRVGGVGVEVTKTPDTKTTTTVGMVTRGLSEIPHSRMAEAALTLELEEDLERSPEPEPTATPTEIPLSPPIAQPSPSPPPQSIKMKITTAPAKRKNPSTKSIPTTELERPKKTTNRTKTDDRKYIDGSPPSDDDPSLSEFEPEEPRKKKRTKKSNDSKYVQPKLLTLDEEEQEGIEKRRKGNPERGTKRGHRGGKRTGTTRDKKKVNDVEGEISVKQGESTAEKEKKKPGRKKAMPLKEELKSPVAGRTRSRMKKA</sequence>
<feature type="compositionally biased region" description="Basic and acidic residues" evidence="1">
    <location>
        <begin position="1182"/>
        <end position="1201"/>
    </location>
</feature>
<feature type="compositionally biased region" description="Basic and acidic residues" evidence="1">
    <location>
        <begin position="871"/>
        <end position="880"/>
    </location>
</feature>
<dbReference type="Proteomes" id="UP000800093">
    <property type="component" value="Unassembled WGS sequence"/>
</dbReference>
<feature type="compositionally biased region" description="Low complexity" evidence="1">
    <location>
        <begin position="1089"/>
        <end position="1102"/>
    </location>
</feature>
<comment type="caution">
    <text evidence="2">The sequence shown here is derived from an EMBL/GenBank/DDBJ whole genome shotgun (WGS) entry which is preliminary data.</text>
</comment>